<dbReference type="Gene3D" id="3.30.1490.20">
    <property type="entry name" value="ATP-grasp fold, A domain"/>
    <property type="match status" value="1"/>
</dbReference>
<dbReference type="PRINTS" id="PR01368">
    <property type="entry name" value="SYNAPSIN"/>
</dbReference>
<evidence type="ECO:0000259" key="7">
    <source>
        <dbReference type="Pfam" id="PF02750"/>
    </source>
</evidence>
<dbReference type="Pfam" id="PF02750">
    <property type="entry name" value="Synapsin_C"/>
    <property type="match status" value="1"/>
</dbReference>
<dbReference type="GO" id="GO:0005524">
    <property type="term" value="F:ATP binding"/>
    <property type="evidence" value="ECO:0007669"/>
    <property type="project" value="InterPro"/>
</dbReference>
<feature type="domain" description="Synapsin pre-ATP-grasp" evidence="6">
    <location>
        <begin position="122"/>
        <end position="226"/>
    </location>
</feature>
<feature type="domain" description="Synapsin ATP-binding" evidence="7">
    <location>
        <begin position="228"/>
        <end position="445"/>
    </location>
</feature>
<organism evidence="8 9">
    <name type="scientific">Macrostomum lignano</name>
    <dbReference type="NCBI Taxonomy" id="282301"/>
    <lineage>
        <taxon>Eukaryota</taxon>
        <taxon>Metazoa</taxon>
        <taxon>Spiralia</taxon>
        <taxon>Lophotrochozoa</taxon>
        <taxon>Platyhelminthes</taxon>
        <taxon>Rhabditophora</taxon>
        <taxon>Macrostomorpha</taxon>
        <taxon>Macrostomida</taxon>
        <taxon>Macrostomidae</taxon>
        <taxon>Macrostomum</taxon>
    </lineage>
</organism>
<evidence type="ECO:0000256" key="2">
    <source>
        <dbReference type="ARBA" id="ARBA00022553"/>
    </source>
</evidence>
<dbReference type="Gene3D" id="3.30.470.20">
    <property type="entry name" value="ATP-grasp fold, B domain"/>
    <property type="match status" value="1"/>
</dbReference>
<evidence type="ECO:0000256" key="4">
    <source>
        <dbReference type="ARBA" id="ARBA00034103"/>
    </source>
</evidence>
<evidence type="ECO:0000256" key="3">
    <source>
        <dbReference type="ARBA" id="ARBA00023018"/>
    </source>
</evidence>
<dbReference type="FunFam" id="3.30.470.20:FF:000059">
    <property type="entry name" value="Synapsin-3"/>
    <property type="match status" value="1"/>
</dbReference>
<dbReference type="Gene3D" id="3.40.50.20">
    <property type="match status" value="1"/>
</dbReference>
<evidence type="ECO:0000256" key="1">
    <source>
        <dbReference type="ARBA" id="ARBA00008243"/>
    </source>
</evidence>
<keyword evidence="8" id="KW-1185">Reference proteome</keyword>
<reference evidence="9" key="1">
    <citation type="submission" date="2016-11" db="UniProtKB">
        <authorList>
            <consortium name="WormBaseParasite"/>
        </authorList>
    </citation>
    <scope>IDENTIFICATION</scope>
</reference>
<feature type="compositionally biased region" description="Low complexity" evidence="5">
    <location>
        <begin position="468"/>
        <end position="478"/>
    </location>
</feature>
<feature type="region of interest" description="Disordered" evidence="5">
    <location>
        <begin position="458"/>
        <end position="514"/>
    </location>
</feature>
<sequence>MLGYIRRRFSSGDVQGEGEEGEQQQQQQPSQTPQPTPPPPPQPQQQQQQHQKTSATSFFSRRGPSPSAPTSPSKSASSSALTNPFASGSGGGGGAGSSGGSAGFASQIGLSRSIFGKAHAYNKDRCKTLLVIDEPHTDWSKYFRGRKILTDYDIRVEQAVFADIRLTANTRFGCTVELMGSEGQQADGKSARSFKPDFVLVRQHVRDADKDWRRLIIGFMHAGVPTINSAMALFNCSERAWLFAHLAQIQSRVGDDNFPLIEQNYFPCYQDLEFKLRANRSTNFLDVTVAQDNFPMAMKIGHAHSGLGKIKISGPDEYRDVSGALAVAGTYATTEALVDAKFDIHVQKIGAYYKAYARRSISGNWKANVSSAMLEQLNMTDKFRQWIDEVARLFGGLDICSVETVQHKNGRVFIIEANGSDMPLIGDSQEEDRRAIAELTLSRMHHACSEAAVLAAQRAKSQQPLGDQQQQQQQQQQQKVNGASTPESSDRRRQQQQPRPQQMQNSLDEGDDTMRNLRKTFAGIFGDM</sequence>
<comment type="subcellular location">
    <subcellularLocation>
        <location evidence="4">Synapse</location>
    </subcellularLocation>
</comment>
<evidence type="ECO:0000259" key="6">
    <source>
        <dbReference type="Pfam" id="PF02078"/>
    </source>
</evidence>
<dbReference type="FunFam" id="3.40.50.20:FF:000008">
    <property type="entry name" value="Synapsin III"/>
    <property type="match status" value="1"/>
</dbReference>
<feature type="compositionally biased region" description="Pro residues" evidence="5">
    <location>
        <begin position="32"/>
        <end position="43"/>
    </location>
</feature>
<feature type="region of interest" description="Disordered" evidence="5">
    <location>
        <begin position="1"/>
        <end position="101"/>
    </location>
</feature>
<dbReference type="SUPFAM" id="SSF52440">
    <property type="entry name" value="PreATP-grasp domain"/>
    <property type="match status" value="1"/>
</dbReference>
<dbReference type="InterPro" id="IPR020897">
    <property type="entry name" value="Synapsin_pre-ATP-grasp_dom"/>
</dbReference>
<comment type="similarity">
    <text evidence="1">Belongs to the synapsin family.</text>
</comment>
<accession>A0A1I8GW37</accession>
<dbReference type="GO" id="GO:0030672">
    <property type="term" value="C:synaptic vesicle membrane"/>
    <property type="evidence" value="ECO:0007669"/>
    <property type="project" value="TreeGrafter"/>
</dbReference>
<dbReference type="SUPFAM" id="SSF81995">
    <property type="entry name" value="beta-sandwich domain of Sec23/24"/>
    <property type="match status" value="1"/>
</dbReference>
<dbReference type="GO" id="GO:0007269">
    <property type="term" value="P:neurotransmitter secretion"/>
    <property type="evidence" value="ECO:0007669"/>
    <property type="project" value="InterPro"/>
</dbReference>
<feature type="compositionally biased region" description="Gly residues" evidence="5">
    <location>
        <begin position="88"/>
        <end position="101"/>
    </location>
</feature>
<evidence type="ECO:0000256" key="5">
    <source>
        <dbReference type="SAM" id="MobiDB-lite"/>
    </source>
</evidence>
<name>A0A1I8GW37_9PLAT</name>
<dbReference type="InterPro" id="IPR016185">
    <property type="entry name" value="PreATP-grasp_dom_sf"/>
</dbReference>
<dbReference type="WBParaSite" id="maker-uti_cns_0003246-snap-gene-0.24-mRNA-1">
    <property type="protein sequence ID" value="maker-uti_cns_0003246-snap-gene-0.24-mRNA-1"/>
    <property type="gene ID" value="maker-uti_cns_0003246-snap-gene-0.24"/>
</dbReference>
<feature type="compositionally biased region" description="Low complexity" evidence="5">
    <location>
        <begin position="64"/>
        <end position="80"/>
    </location>
</feature>
<dbReference type="PANTHER" id="PTHR10841">
    <property type="entry name" value="SYNAPSIN"/>
    <property type="match status" value="1"/>
</dbReference>
<evidence type="ECO:0000313" key="9">
    <source>
        <dbReference type="WBParaSite" id="maker-uti_cns_0003246-snap-gene-0.24-mRNA-1"/>
    </source>
</evidence>
<protein>
    <submittedName>
        <fullName evidence="9">Synapsin</fullName>
    </submittedName>
</protein>
<keyword evidence="2" id="KW-0597">Phosphoprotein</keyword>
<dbReference type="InterPro" id="IPR001359">
    <property type="entry name" value="Synapsin"/>
</dbReference>
<dbReference type="PANTHER" id="PTHR10841:SF17">
    <property type="entry name" value="SYNAPSIN"/>
    <property type="match status" value="1"/>
</dbReference>
<dbReference type="InterPro" id="IPR020898">
    <property type="entry name" value="Synapsin_ATP-bd_dom"/>
</dbReference>
<dbReference type="SUPFAM" id="SSF56059">
    <property type="entry name" value="Glutathione synthetase ATP-binding domain-like"/>
    <property type="match status" value="1"/>
</dbReference>
<dbReference type="InterPro" id="IPR013815">
    <property type="entry name" value="ATP_grasp_subdomain_1"/>
</dbReference>
<feature type="compositionally biased region" description="Polar residues" evidence="5">
    <location>
        <begin position="50"/>
        <end position="59"/>
    </location>
</feature>
<evidence type="ECO:0000313" key="8">
    <source>
        <dbReference type="Proteomes" id="UP000095280"/>
    </source>
</evidence>
<dbReference type="Pfam" id="PF02078">
    <property type="entry name" value="Synapsin"/>
    <property type="match status" value="1"/>
</dbReference>
<dbReference type="Proteomes" id="UP000095280">
    <property type="component" value="Unplaced"/>
</dbReference>
<keyword evidence="3" id="KW-0770">Synapse</keyword>
<proteinExistence type="inferred from homology"/>
<dbReference type="AlphaFoldDB" id="A0A1I8GW37"/>